<reference evidence="5" key="1">
    <citation type="submission" date="2021-03" db="EMBL/GenBank/DDBJ databases">
        <title>Taxonomic study of Clostridium polyendosporum from meadow-gley soil under rice.</title>
        <authorList>
            <person name="Kobayashi H."/>
            <person name="Tanizawa Y."/>
            <person name="Yagura M."/>
        </authorList>
    </citation>
    <scope>NUCLEOTIDE SEQUENCE</scope>
    <source>
        <strain evidence="5">JCM 30710</strain>
    </source>
</reference>
<dbReference type="PROSITE" id="PS51118">
    <property type="entry name" value="HTH_HXLR"/>
    <property type="match status" value="1"/>
</dbReference>
<accession>A0A919S167</accession>
<dbReference type="RefSeq" id="WP_212904899.1">
    <property type="nucleotide sequence ID" value="NZ_BOPZ01000030.1"/>
</dbReference>
<keyword evidence="3" id="KW-0804">Transcription</keyword>
<gene>
    <name evidence="5" type="ORF">CPJCM30710_28880</name>
</gene>
<evidence type="ECO:0000256" key="1">
    <source>
        <dbReference type="ARBA" id="ARBA00023015"/>
    </source>
</evidence>
<dbReference type="InterPro" id="IPR036390">
    <property type="entry name" value="WH_DNA-bd_sf"/>
</dbReference>
<protein>
    <recommendedName>
        <fullName evidence="4">HTH hxlR-type domain-containing protein</fullName>
    </recommendedName>
</protein>
<dbReference type="InterPro" id="IPR036388">
    <property type="entry name" value="WH-like_DNA-bd_sf"/>
</dbReference>
<dbReference type="AlphaFoldDB" id="A0A919S167"/>
<evidence type="ECO:0000313" key="6">
    <source>
        <dbReference type="Proteomes" id="UP000679179"/>
    </source>
</evidence>
<name>A0A919S167_9CLOT</name>
<evidence type="ECO:0000259" key="4">
    <source>
        <dbReference type="PROSITE" id="PS51118"/>
    </source>
</evidence>
<dbReference type="EMBL" id="BOPZ01000030">
    <property type="protein sequence ID" value="GIM30222.1"/>
    <property type="molecule type" value="Genomic_DNA"/>
</dbReference>
<evidence type="ECO:0000256" key="2">
    <source>
        <dbReference type="ARBA" id="ARBA00023125"/>
    </source>
</evidence>
<feature type="domain" description="HTH hxlR-type" evidence="4">
    <location>
        <begin position="13"/>
        <end position="112"/>
    </location>
</feature>
<dbReference type="PANTHER" id="PTHR33204">
    <property type="entry name" value="TRANSCRIPTIONAL REGULATOR, MARR FAMILY"/>
    <property type="match status" value="1"/>
</dbReference>
<dbReference type="Gene3D" id="1.10.10.10">
    <property type="entry name" value="Winged helix-like DNA-binding domain superfamily/Winged helix DNA-binding domain"/>
    <property type="match status" value="1"/>
</dbReference>
<sequence>MDTKNKKVKEATCEIEVTFGVIGGKWKPIILWLLGELDTLRFGQLQHLIPDITHRILTKQLRELEEDKLIERKVYPEVPPKVEYSITPNGKEIIPILEMMCDWAYKNNYFGYELKYNLCEENIKDALMLHNNSDQ</sequence>
<keyword evidence="6" id="KW-1185">Reference proteome</keyword>
<evidence type="ECO:0000313" key="5">
    <source>
        <dbReference type="EMBL" id="GIM30222.1"/>
    </source>
</evidence>
<evidence type="ECO:0000256" key="3">
    <source>
        <dbReference type="ARBA" id="ARBA00023163"/>
    </source>
</evidence>
<keyword evidence="2" id="KW-0238">DNA-binding</keyword>
<dbReference type="PANTHER" id="PTHR33204:SF29">
    <property type="entry name" value="TRANSCRIPTIONAL REGULATOR"/>
    <property type="match status" value="1"/>
</dbReference>
<dbReference type="InterPro" id="IPR002577">
    <property type="entry name" value="HTH_HxlR"/>
</dbReference>
<proteinExistence type="predicted"/>
<dbReference type="Pfam" id="PF01638">
    <property type="entry name" value="HxlR"/>
    <property type="match status" value="1"/>
</dbReference>
<keyword evidence="1" id="KW-0805">Transcription regulation</keyword>
<dbReference type="GO" id="GO:0003677">
    <property type="term" value="F:DNA binding"/>
    <property type="evidence" value="ECO:0007669"/>
    <property type="project" value="UniProtKB-KW"/>
</dbReference>
<organism evidence="5 6">
    <name type="scientific">Clostridium polyendosporum</name>
    <dbReference type="NCBI Taxonomy" id="69208"/>
    <lineage>
        <taxon>Bacteria</taxon>
        <taxon>Bacillati</taxon>
        <taxon>Bacillota</taxon>
        <taxon>Clostridia</taxon>
        <taxon>Eubacteriales</taxon>
        <taxon>Clostridiaceae</taxon>
        <taxon>Clostridium</taxon>
    </lineage>
</organism>
<comment type="caution">
    <text evidence="5">The sequence shown here is derived from an EMBL/GenBank/DDBJ whole genome shotgun (WGS) entry which is preliminary data.</text>
</comment>
<dbReference type="SUPFAM" id="SSF46785">
    <property type="entry name" value="Winged helix' DNA-binding domain"/>
    <property type="match status" value="1"/>
</dbReference>
<dbReference type="Proteomes" id="UP000679179">
    <property type="component" value="Unassembled WGS sequence"/>
</dbReference>